<dbReference type="PROSITE" id="PS51462">
    <property type="entry name" value="NUDIX"/>
    <property type="match status" value="1"/>
</dbReference>
<dbReference type="Gene3D" id="3.90.79.10">
    <property type="entry name" value="Nucleoside Triphosphate Pyrophosphohydrolase"/>
    <property type="match status" value="1"/>
</dbReference>
<protein>
    <submittedName>
        <fullName evidence="2">MBL fold metallo-hydrolase</fullName>
    </submittedName>
</protein>
<reference evidence="2 3" key="1">
    <citation type="submission" date="2020-04" db="EMBL/GenBank/DDBJ databases">
        <title>Metagenomic profiling of ammonia- and methane-oxidizing microorganisms in a Dutch drinking water treatment plant.</title>
        <authorList>
            <person name="Poghosyan L."/>
            <person name="Leucker S."/>
        </authorList>
    </citation>
    <scope>NUCLEOTIDE SEQUENCE [LARGE SCALE GENOMIC DNA]</scope>
    <source>
        <strain evidence="2">S-RSF-IL-03</strain>
    </source>
</reference>
<dbReference type="Pfam" id="PF00753">
    <property type="entry name" value="Lactamase_B"/>
    <property type="match status" value="1"/>
</dbReference>
<organism evidence="2 3">
    <name type="scientific">Eiseniibacteriota bacterium</name>
    <dbReference type="NCBI Taxonomy" id="2212470"/>
    <lineage>
        <taxon>Bacteria</taxon>
        <taxon>Candidatus Eiseniibacteriota</taxon>
    </lineage>
</organism>
<dbReference type="SUPFAM" id="SSF55811">
    <property type="entry name" value="Nudix"/>
    <property type="match status" value="1"/>
</dbReference>
<dbReference type="InterPro" id="IPR000086">
    <property type="entry name" value="NUDIX_hydrolase_dom"/>
</dbReference>
<dbReference type="InterPro" id="IPR050662">
    <property type="entry name" value="Sec-metab_biosynth-thioest"/>
</dbReference>
<dbReference type="InterPro" id="IPR041516">
    <property type="entry name" value="LACTB2_WH"/>
</dbReference>
<dbReference type="InterPro" id="IPR036866">
    <property type="entry name" value="RibonucZ/Hydroxyglut_hydro"/>
</dbReference>
<proteinExistence type="predicted"/>
<evidence type="ECO:0000259" key="1">
    <source>
        <dbReference type="PROSITE" id="PS51462"/>
    </source>
</evidence>
<dbReference type="Proteomes" id="UP000580839">
    <property type="component" value="Unassembled WGS sequence"/>
</dbReference>
<evidence type="ECO:0000313" key="2">
    <source>
        <dbReference type="EMBL" id="NOT34701.1"/>
    </source>
</evidence>
<dbReference type="Pfam" id="PF17778">
    <property type="entry name" value="WHD_BLACT"/>
    <property type="match status" value="1"/>
</dbReference>
<dbReference type="PANTHER" id="PTHR23131">
    <property type="entry name" value="ENDORIBONUCLEASE LACTB2"/>
    <property type="match status" value="1"/>
</dbReference>
<dbReference type="InterPro" id="IPR001279">
    <property type="entry name" value="Metallo-B-lactamas"/>
</dbReference>
<name>A0A849SJT2_UNCEI</name>
<dbReference type="GO" id="GO:0016787">
    <property type="term" value="F:hydrolase activity"/>
    <property type="evidence" value="ECO:0007669"/>
    <property type="project" value="UniProtKB-KW"/>
</dbReference>
<evidence type="ECO:0000313" key="3">
    <source>
        <dbReference type="Proteomes" id="UP000580839"/>
    </source>
</evidence>
<dbReference type="InterPro" id="IPR015797">
    <property type="entry name" value="NUDIX_hydrolase-like_dom_sf"/>
</dbReference>
<dbReference type="PANTHER" id="PTHR23131:SF0">
    <property type="entry name" value="ENDORIBONUCLEASE LACTB2"/>
    <property type="match status" value="1"/>
</dbReference>
<feature type="domain" description="Nudix hydrolase" evidence="1">
    <location>
        <begin position="10"/>
        <end position="195"/>
    </location>
</feature>
<gene>
    <name evidence="2" type="ORF">HOP12_11100</name>
</gene>
<dbReference type="Gene3D" id="1.10.10.10">
    <property type="entry name" value="Winged helix-like DNA-binding domain superfamily/Winged helix DNA-binding domain"/>
    <property type="match status" value="1"/>
</dbReference>
<keyword evidence="2" id="KW-0378">Hydrolase</keyword>
<comment type="caution">
    <text evidence="2">The sequence shown here is derived from an EMBL/GenBank/DDBJ whole genome shotgun (WGS) entry which is preliminary data.</text>
</comment>
<dbReference type="AlphaFoldDB" id="A0A849SJT2"/>
<dbReference type="EMBL" id="JABFRW010000139">
    <property type="protein sequence ID" value="NOT34701.1"/>
    <property type="molecule type" value="Genomic_DNA"/>
</dbReference>
<dbReference type="Gene3D" id="3.60.15.10">
    <property type="entry name" value="Ribonuclease Z/Hydroxyacylglutathione hydrolase-like"/>
    <property type="match status" value="1"/>
</dbReference>
<dbReference type="InterPro" id="IPR036388">
    <property type="entry name" value="WH-like_DNA-bd_sf"/>
</dbReference>
<sequence length="526" mass="57707">MNAPGAPLATRHRAAAVVVLVRGAAHLLETFWVKRADTLSFMPGFRAFIGGSVDAEDAELVVEGAEGTDALERACAIRETFEEAGVLIGVANPGTLEQLAEARTRLLVGEASFVQLAREHGWRFRADALTCVGRWITPPFAPVRFESPYFLARMPAGQHADIRVGELVEGDWITPVEALGRWQRGDETFAAPILYTLVALAHGDAGIEELIAESAETMERPVQRIELKWGIVMVPQLTRPLPPATHTNAYLIGEPEMALVDPGSDDPESLRQLFAVIDALVQDRRKLKLVVLTHHHPDHIAGLAAVRQRFKVPVFAHAETARHLKVDALVKDSEVIPLLPGVGGDWNLEVLHTPGHTRGHISLFHRRTGSLLTGDHIPGGKGTVIIDPPEGDMGDYLRSLERLRALPVTTLFPGHGGPHGAAQLRIRQLIEHRLERERKVFASLEALTQDSGATLSELVEVAYADTPRELWSYAERSLLAHLLKLEQDGRARHADDQWRLAAAQVPAPAKLVEDSPASARATRRRK</sequence>
<dbReference type="CDD" id="cd18870">
    <property type="entry name" value="NUDIX_AcylCoAdiphos_Nudt19"/>
    <property type="match status" value="1"/>
</dbReference>
<dbReference type="CDD" id="cd16278">
    <property type="entry name" value="metallo-hydrolase-like_MBL-fold"/>
    <property type="match status" value="1"/>
</dbReference>
<dbReference type="SUPFAM" id="SSF56281">
    <property type="entry name" value="Metallo-hydrolase/oxidoreductase"/>
    <property type="match status" value="1"/>
</dbReference>
<dbReference type="SMART" id="SM00849">
    <property type="entry name" value="Lactamase_B"/>
    <property type="match status" value="1"/>
</dbReference>
<accession>A0A849SJT2</accession>